<dbReference type="OrthoDB" id="543156at2759"/>
<sequence>MAGSTTPKVIFIMADYGHDPTETAVPFTAFKDAGLDISFATETGKQPECDKKMLEGMTQKLLGADASAISAYKAMLQHPSIRSPISWSSPDFTLEPYNLVFFPGGHEKGVRQVIDSPIIHSHVAKYFPQTLCSAAAGNVTGDGKKAVGAVCHGVMVLSSSVYPAGTSNAGKSVLHDVDTTALPATFEKVAYYGTKLWLGDYYKTYGAGSENVQDSVTKVLDDKSQFKNYVGMSPFVVEDKRYRYVSARFPGDAKLLSKKLVQLVKG</sequence>
<dbReference type="EMBL" id="CAJPDQ010000004">
    <property type="protein sequence ID" value="CAF9908503.1"/>
    <property type="molecule type" value="Genomic_DNA"/>
</dbReference>
<gene>
    <name evidence="1" type="ORF">GOMPHAMPRED_006181</name>
</gene>
<name>A0A8H3EQ79_9LECA</name>
<dbReference type="Pfam" id="PF17124">
    <property type="entry name" value="ThiJ_like"/>
    <property type="match status" value="1"/>
</dbReference>
<dbReference type="AlphaFoldDB" id="A0A8H3EQ79"/>
<evidence type="ECO:0008006" key="3">
    <source>
        <dbReference type="Google" id="ProtNLM"/>
    </source>
</evidence>
<evidence type="ECO:0000313" key="1">
    <source>
        <dbReference type="EMBL" id="CAF9908503.1"/>
    </source>
</evidence>
<protein>
    <recommendedName>
        <fullName evidence="3">Class I glutamine amidotransferase-like protein</fullName>
    </recommendedName>
</protein>
<accession>A0A8H3EQ79</accession>
<dbReference type="Gene3D" id="3.40.50.880">
    <property type="match status" value="1"/>
</dbReference>
<organism evidence="1 2">
    <name type="scientific">Gomphillus americanus</name>
    <dbReference type="NCBI Taxonomy" id="1940652"/>
    <lineage>
        <taxon>Eukaryota</taxon>
        <taxon>Fungi</taxon>
        <taxon>Dikarya</taxon>
        <taxon>Ascomycota</taxon>
        <taxon>Pezizomycotina</taxon>
        <taxon>Lecanoromycetes</taxon>
        <taxon>OSLEUM clade</taxon>
        <taxon>Ostropomycetidae</taxon>
        <taxon>Ostropales</taxon>
        <taxon>Graphidaceae</taxon>
        <taxon>Gomphilloideae</taxon>
        <taxon>Gomphillus</taxon>
    </lineage>
</organism>
<proteinExistence type="predicted"/>
<reference evidence="1" key="1">
    <citation type="submission" date="2021-03" db="EMBL/GenBank/DDBJ databases">
        <authorList>
            <person name="Tagirdzhanova G."/>
        </authorList>
    </citation>
    <scope>NUCLEOTIDE SEQUENCE</scope>
</reference>
<keyword evidence="2" id="KW-1185">Reference proteome</keyword>
<dbReference type="SUPFAM" id="SSF52317">
    <property type="entry name" value="Class I glutamine amidotransferase-like"/>
    <property type="match status" value="1"/>
</dbReference>
<comment type="caution">
    <text evidence="1">The sequence shown here is derived from an EMBL/GenBank/DDBJ whole genome shotgun (WGS) entry which is preliminary data.</text>
</comment>
<dbReference type="InterPro" id="IPR029062">
    <property type="entry name" value="Class_I_gatase-like"/>
</dbReference>
<evidence type="ECO:0000313" key="2">
    <source>
        <dbReference type="Proteomes" id="UP000664169"/>
    </source>
</evidence>
<dbReference type="PANTHER" id="PTHR43068:SF1">
    <property type="entry name" value="SLR1854 PROTEIN"/>
    <property type="match status" value="1"/>
</dbReference>
<dbReference type="PANTHER" id="PTHR43068">
    <property type="entry name" value="SLR1854 PROTEIN"/>
    <property type="match status" value="1"/>
</dbReference>
<dbReference type="InterPro" id="IPR032633">
    <property type="entry name" value="ThiJ-like"/>
</dbReference>
<dbReference type="Proteomes" id="UP000664169">
    <property type="component" value="Unassembled WGS sequence"/>
</dbReference>